<evidence type="ECO:0000313" key="1">
    <source>
        <dbReference type="EMBL" id="CAG38155.1"/>
    </source>
</evidence>
<reference evidence="1" key="1">
    <citation type="journal article" date="2004" name="Archaea">
        <title>Genomic comparison of archaeal conjugative plasmids from Sulfolobus.</title>
        <authorList>
            <person name="Greve B."/>
            <person name="Jensen S."/>
            <person name="Bruegger K."/>
            <person name="Zillig W."/>
            <person name="Garrett R.A."/>
        </authorList>
    </citation>
    <scope>NUCLEOTIDE SEQUENCE [LARGE SCALE GENOMIC DNA]</scope>
    <source>
        <plasmid evidence="1">pKEF9</plasmid>
    </source>
</reference>
<accession>Q5W2Z1</accession>
<geneLocation type="plasmid" evidence="1">
    <name>pKEF9</name>
</geneLocation>
<protein>
    <submittedName>
        <fullName evidence="1">Uncharacterized protein</fullName>
    </submittedName>
</protein>
<organism evidence="1">
    <name type="scientific">Saccharolobus islandicus</name>
    <name type="common">Sulfolobus islandicus</name>
    <dbReference type="NCBI Taxonomy" id="43080"/>
    <lineage>
        <taxon>Archaea</taxon>
        <taxon>Thermoproteota</taxon>
        <taxon>Thermoprotei</taxon>
        <taxon>Sulfolobales</taxon>
        <taxon>Sulfolobaceae</taxon>
        <taxon>Saccharolobus</taxon>
    </lineage>
</organism>
<dbReference type="AlphaFoldDB" id="Q5W2Z1"/>
<dbReference type="RefSeq" id="WP_011225120.1">
    <property type="nucleotide sequence ID" value="NC_006422.1"/>
</dbReference>
<name>Q5W2Z1_SACIS</name>
<proteinExistence type="predicted"/>
<dbReference type="EMBL" id="AJ748321">
    <property type="protein sequence ID" value="CAG38155.1"/>
    <property type="molecule type" value="Genomic_DNA"/>
</dbReference>
<keyword evidence="1" id="KW-0614">Plasmid</keyword>
<sequence length="150" mass="17127">MSQNLNPGDVGKKIADLFENPEKYHHPIKWYVNVTKVGKYKYSLGYCVYGKGTAFVAADGLTPLVVADVIVVGNDCSDAKWCINLACPLNRTNIEYLRKYGIRNKEDLQKFYEKIKEVEKKLDEIGLGFEKAKPGINLFKKPIIRIEKKR</sequence>